<sequence length="55" mass="6187">MKKQRFTEEQIIGVLQEQEAGAKAADLCRKHGISESVQYSGYRASRLFMSLIIAV</sequence>
<dbReference type="GO" id="GO:0004803">
    <property type="term" value="F:transposase activity"/>
    <property type="evidence" value="ECO:0007669"/>
    <property type="project" value="InterPro"/>
</dbReference>
<reference evidence="1 2" key="1">
    <citation type="submission" date="2017-03" db="EMBL/GenBank/DDBJ databases">
        <title>Foreign affairs: Plasmid Transfer between Roseobacters and Rhizobia.</title>
        <authorList>
            <person name="Bartling P."/>
            <person name="Bunk B."/>
            <person name="Overmann J."/>
            <person name="Brinkmann H."/>
            <person name="Petersen J."/>
        </authorList>
    </citation>
    <scope>NUCLEOTIDE SEQUENCE [LARGE SCALE GENOMIC DNA]</scope>
    <source>
        <strain evidence="1 2">MACL11</strain>
    </source>
</reference>
<dbReference type="Proteomes" id="UP000191135">
    <property type="component" value="Chromosome"/>
</dbReference>
<accession>A0A1U9YZT4</accession>
<evidence type="ECO:0000313" key="2">
    <source>
        <dbReference type="Proteomes" id="UP000191135"/>
    </source>
</evidence>
<dbReference type="GO" id="GO:0003677">
    <property type="term" value="F:DNA binding"/>
    <property type="evidence" value="ECO:0007669"/>
    <property type="project" value="InterPro"/>
</dbReference>
<dbReference type="AlphaFoldDB" id="A0A1U9YZT4"/>
<keyword evidence="2" id="KW-1185">Reference proteome</keyword>
<dbReference type="EMBL" id="CP020330">
    <property type="protein sequence ID" value="AQZ50957.1"/>
    <property type="molecule type" value="Genomic_DNA"/>
</dbReference>
<proteinExistence type="predicted"/>
<dbReference type="InterPro" id="IPR052546">
    <property type="entry name" value="Transposase_8_domain"/>
</dbReference>
<gene>
    <name evidence="1" type="ORF">Mame_01608</name>
</gene>
<dbReference type="GO" id="GO:0006313">
    <property type="term" value="P:DNA transposition"/>
    <property type="evidence" value="ECO:0007669"/>
    <property type="project" value="InterPro"/>
</dbReference>
<dbReference type="PANTHER" id="PTHR33609:SF1">
    <property type="entry name" value="TRANSPOSASE"/>
    <property type="match status" value="1"/>
</dbReference>
<dbReference type="InterPro" id="IPR002514">
    <property type="entry name" value="Transposase_8"/>
</dbReference>
<protein>
    <submittedName>
        <fullName evidence="1">Transposase</fullName>
    </submittedName>
</protein>
<evidence type="ECO:0000313" key="1">
    <source>
        <dbReference type="EMBL" id="AQZ50957.1"/>
    </source>
</evidence>
<dbReference type="Pfam" id="PF01527">
    <property type="entry name" value="HTH_Tnp_1"/>
    <property type="match status" value="1"/>
</dbReference>
<dbReference type="STRING" id="1122214.Mame_01608"/>
<organism evidence="1 2">
    <name type="scientific">Martelella mediterranea DSM 17316</name>
    <dbReference type="NCBI Taxonomy" id="1122214"/>
    <lineage>
        <taxon>Bacteria</taxon>
        <taxon>Pseudomonadati</taxon>
        <taxon>Pseudomonadota</taxon>
        <taxon>Alphaproteobacteria</taxon>
        <taxon>Hyphomicrobiales</taxon>
        <taxon>Aurantimonadaceae</taxon>
        <taxon>Martelella</taxon>
    </lineage>
</organism>
<dbReference type="PANTHER" id="PTHR33609">
    <property type="entry name" value="LOW CALCIUM RESPONSE LOCUS PROTEIN S"/>
    <property type="match status" value="1"/>
</dbReference>
<name>A0A1U9YZT4_9HYPH</name>
<dbReference type="KEGG" id="mmed:Mame_01608"/>